<sequence>MSLFLGSSLIALSYFLDMNSFFWLSSRSISGMILLWQNHDMFFNKLPQRIINIVGDLLKVCKCILHSILPLKYILVWCSLNRLILGRIDLNSCVLRLILASSNSVSGSIPYIRYC</sequence>
<dbReference type="AlphaFoldDB" id="A0A2P5FE73"/>
<proteinExistence type="predicted"/>
<evidence type="ECO:0000313" key="2">
    <source>
        <dbReference type="Proteomes" id="UP000237000"/>
    </source>
</evidence>
<dbReference type="EMBL" id="JXTC01000040">
    <property type="protein sequence ID" value="PON96056.1"/>
    <property type="molecule type" value="Genomic_DNA"/>
</dbReference>
<name>A0A2P5FE73_TREOI</name>
<dbReference type="Proteomes" id="UP000237000">
    <property type="component" value="Unassembled WGS sequence"/>
</dbReference>
<reference evidence="2" key="1">
    <citation type="submission" date="2016-06" db="EMBL/GenBank/DDBJ databases">
        <title>Parallel loss of symbiosis genes in relatives of nitrogen-fixing non-legume Parasponia.</title>
        <authorList>
            <person name="Van Velzen R."/>
            <person name="Holmer R."/>
            <person name="Bu F."/>
            <person name="Rutten L."/>
            <person name="Van Zeijl A."/>
            <person name="Liu W."/>
            <person name="Santuari L."/>
            <person name="Cao Q."/>
            <person name="Sharma T."/>
            <person name="Shen D."/>
            <person name="Roswanjaya Y."/>
            <person name="Wardhani T."/>
            <person name="Kalhor M.S."/>
            <person name="Jansen J."/>
            <person name="Van den Hoogen J."/>
            <person name="Gungor B."/>
            <person name="Hartog M."/>
            <person name="Hontelez J."/>
            <person name="Verver J."/>
            <person name="Yang W.-C."/>
            <person name="Schijlen E."/>
            <person name="Repin R."/>
            <person name="Schilthuizen M."/>
            <person name="Schranz E."/>
            <person name="Heidstra R."/>
            <person name="Miyata K."/>
            <person name="Fedorova E."/>
            <person name="Kohlen W."/>
            <person name="Bisseling T."/>
            <person name="Smit S."/>
            <person name="Geurts R."/>
        </authorList>
    </citation>
    <scope>NUCLEOTIDE SEQUENCE [LARGE SCALE GENOMIC DNA]</scope>
    <source>
        <strain evidence="2">cv. RG33-2</strain>
    </source>
</reference>
<dbReference type="InParanoid" id="A0A2P5FE73"/>
<gene>
    <name evidence="1" type="ORF">TorRG33x02_079860</name>
</gene>
<organism evidence="1 2">
    <name type="scientific">Trema orientale</name>
    <name type="common">Charcoal tree</name>
    <name type="synonym">Celtis orientalis</name>
    <dbReference type="NCBI Taxonomy" id="63057"/>
    <lineage>
        <taxon>Eukaryota</taxon>
        <taxon>Viridiplantae</taxon>
        <taxon>Streptophyta</taxon>
        <taxon>Embryophyta</taxon>
        <taxon>Tracheophyta</taxon>
        <taxon>Spermatophyta</taxon>
        <taxon>Magnoliopsida</taxon>
        <taxon>eudicotyledons</taxon>
        <taxon>Gunneridae</taxon>
        <taxon>Pentapetalae</taxon>
        <taxon>rosids</taxon>
        <taxon>fabids</taxon>
        <taxon>Rosales</taxon>
        <taxon>Cannabaceae</taxon>
        <taxon>Trema</taxon>
    </lineage>
</organism>
<evidence type="ECO:0000313" key="1">
    <source>
        <dbReference type="EMBL" id="PON96056.1"/>
    </source>
</evidence>
<comment type="caution">
    <text evidence="1">The sequence shown here is derived from an EMBL/GenBank/DDBJ whole genome shotgun (WGS) entry which is preliminary data.</text>
</comment>
<accession>A0A2P5FE73</accession>
<protein>
    <submittedName>
        <fullName evidence="1">Uncharacterized protein</fullName>
    </submittedName>
</protein>
<keyword evidence="2" id="KW-1185">Reference proteome</keyword>